<sequence>MAQNLAVGKNPLWTAYQDAGSLVRDEIILELKRQGLFRYWLVTASKEGYDLKKKVKAPMRDIFIRLMPETATLFGLPVPRGAAGKKKAAVNDGTLSLFS</sequence>
<evidence type="ECO:0000313" key="2">
    <source>
        <dbReference type="Proteomes" id="UP000290407"/>
    </source>
</evidence>
<dbReference type="RefSeq" id="WP_165358904.1">
    <property type="nucleotide sequence ID" value="NZ_SBLB01000003.1"/>
</dbReference>
<protein>
    <submittedName>
        <fullName evidence="1">Uncharacterized protein</fullName>
    </submittedName>
</protein>
<dbReference type="EMBL" id="SBLB01000003">
    <property type="protein sequence ID" value="RYC69840.1"/>
    <property type="molecule type" value="Genomic_DNA"/>
</dbReference>
<name>A0A4Q2UQC0_9BACT</name>
<dbReference type="Proteomes" id="UP000290407">
    <property type="component" value="Unassembled WGS sequence"/>
</dbReference>
<evidence type="ECO:0000313" key="1">
    <source>
        <dbReference type="EMBL" id="RYC69840.1"/>
    </source>
</evidence>
<comment type="caution">
    <text evidence="1">The sequence shown here is derived from an EMBL/GenBank/DDBJ whole genome shotgun (WGS) entry which is preliminary data.</text>
</comment>
<reference evidence="1 2" key="1">
    <citation type="submission" date="2019-01" db="EMBL/GenBank/DDBJ databases">
        <title>Spirosoma flava sp. nov., a propanil-degrading bacterium isolated from herbicide-contaminated soil.</title>
        <authorList>
            <person name="Zhang L."/>
            <person name="Jiang J.-D."/>
        </authorList>
    </citation>
    <scope>NUCLEOTIDE SEQUENCE [LARGE SCALE GENOMIC DNA]</scope>
    <source>
        <strain evidence="1 2">TY50</strain>
    </source>
</reference>
<organism evidence="1 2">
    <name type="scientific">Spirosoma sordidisoli</name>
    <dbReference type="NCBI Taxonomy" id="2502893"/>
    <lineage>
        <taxon>Bacteria</taxon>
        <taxon>Pseudomonadati</taxon>
        <taxon>Bacteroidota</taxon>
        <taxon>Cytophagia</taxon>
        <taxon>Cytophagales</taxon>
        <taxon>Cytophagaceae</taxon>
        <taxon>Spirosoma</taxon>
    </lineage>
</organism>
<accession>A0A4Q2UQC0</accession>
<proteinExistence type="predicted"/>
<gene>
    <name evidence="1" type="ORF">EQG79_14700</name>
</gene>
<dbReference type="AlphaFoldDB" id="A0A4Q2UQC0"/>
<keyword evidence="2" id="KW-1185">Reference proteome</keyword>